<protein>
    <recommendedName>
        <fullName evidence="3">Effector protein</fullName>
    </recommendedName>
</protein>
<evidence type="ECO:0000313" key="1">
    <source>
        <dbReference type="EMBL" id="EPY08103.1"/>
    </source>
</evidence>
<reference evidence="1 2" key="1">
    <citation type="submission" date="2013-05" db="EMBL/GenBank/DDBJ databases">
        <authorList>
            <person name="Strain E.A."/>
            <person name="Brown E."/>
            <person name="Allard M.W."/>
            <person name="Luo Y.L."/>
        </authorList>
    </citation>
    <scope>NUCLEOTIDE SEQUENCE [LARGE SCALE GENOMIC DNA]</scope>
    <source>
        <strain evidence="1 2">TS-15</strain>
    </source>
</reference>
<comment type="caution">
    <text evidence="1">The sequence shown here is derived from an EMBL/GenBank/DDBJ whole genome shotgun (WGS) entry which is preliminary data.</text>
</comment>
<name>S9SVG7_PAEAL</name>
<sequence length="94" mass="10521">MLLKRIFVNDDYLCAKLHTSVTTVGSDATVYFNPKSNPTIQTTDPKAGNVSGQKRPSYVGLVHELIHADRAMCGAQYEYKTMGAYIYQMLEMVI</sequence>
<gene>
    <name evidence="1" type="ORF">PAALTS15_06504</name>
</gene>
<accession>S9SVG7</accession>
<organism evidence="1 2">
    <name type="scientific">Paenibacillus alvei TS-15</name>
    <dbReference type="NCBI Taxonomy" id="1117108"/>
    <lineage>
        <taxon>Bacteria</taxon>
        <taxon>Bacillati</taxon>
        <taxon>Bacillota</taxon>
        <taxon>Bacilli</taxon>
        <taxon>Bacillales</taxon>
        <taxon>Paenibacillaceae</taxon>
        <taxon>Paenibacillus</taxon>
    </lineage>
</organism>
<dbReference type="Proteomes" id="UP000015344">
    <property type="component" value="Unassembled WGS sequence"/>
</dbReference>
<dbReference type="EMBL" id="ATMT01000027">
    <property type="protein sequence ID" value="EPY08103.1"/>
    <property type="molecule type" value="Genomic_DNA"/>
</dbReference>
<evidence type="ECO:0000313" key="2">
    <source>
        <dbReference type="Proteomes" id="UP000015344"/>
    </source>
</evidence>
<evidence type="ECO:0008006" key="3">
    <source>
        <dbReference type="Google" id="ProtNLM"/>
    </source>
</evidence>
<proteinExistence type="predicted"/>
<dbReference type="AlphaFoldDB" id="S9SVG7"/>